<evidence type="ECO:0000313" key="2">
    <source>
        <dbReference type="EMBL" id="SHH79940.1"/>
    </source>
</evidence>
<dbReference type="AlphaFoldDB" id="A0A1M5VXN9"/>
<protein>
    <recommendedName>
        <fullName evidence="4">ECF transporter S component, folate family</fullName>
    </recommendedName>
</protein>
<dbReference type="RefSeq" id="WP_084604165.1">
    <property type="nucleotide sequence ID" value="NZ_FQXR01000004.1"/>
</dbReference>
<name>A0A1M5VXN9_9FIRM</name>
<sequence>MDKKMTTEFITRTAILLAIALVLQMTLRGVGQPLVGPLINFVLIMSVYLVSVGSGIIVGCLTPLLAFAFGITPFFPIVPFIMIGNVLYVTFFNFFKNRIKRVGDIYAIIFASLIKYAFLTISVRYIVVLFAKVPPKIIAAFSLPQLYTALVGGVLAIIVKRFLPKSMFLHS</sequence>
<feature type="transmembrane region" description="Helical" evidence="1">
    <location>
        <begin position="77"/>
        <end position="95"/>
    </location>
</feature>
<keyword evidence="1" id="KW-0812">Transmembrane</keyword>
<feature type="transmembrane region" description="Helical" evidence="1">
    <location>
        <begin position="38"/>
        <end position="71"/>
    </location>
</feature>
<gene>
    <name evidence="2" type="ORF">SAMN02745180_01104</name>
</gene>
<keyword evidence="1" id="KW-0472">Membrane</keyword>
<evidence type="ECO:0008006" key="4">
    <source>
        <dbReference type="Google" id="ProtNLM"/>
    </source>
</evidence>
<proteinExistence type="predicted"/>
<accession>A0A1M5VXN9</accession>
<dbReference type="OrthoDB" id="9809154at2"/>
<keyword evidence="3" id="KW-1185">Reference proteome</keyword>
<evidence type="ECO:0000256" key="1">
    <source>
        <dbReference type="SAM" id="Phobius"/>
    </source>
</evidence>
<dbReference type="InterPro" id="IPR024529">
    <property type="entry name" value="ECF_trnsprt_substrate-spec"/>
</dbReference>
<dbReference type="Gene3D" id="1.10.1760.20">
    <property type="match status" value="1"/>
</dbReference>
<feature type="transmembrane region" description="Helical" evidence="1">
    <location>
        <begin position="12"/>
        <end position="31"/>
    </location>
</feature>
<organism evidence="2 3">
    <name type="scientific">Sporanaerobacter acetigenes DSM 13106</name>
    <dbReference type="NCBI Taxonomy" id="1123281"/>
    <lineage>
        <taxon>Bacteria</taxon>
        <taxon>Bacillati</taxon>
        <taxon>Bacillota</taxon>
        <taxon>Tissierellia</taxon>
        <taxon>Tissierellales</taxon>
        <taxon>Sporanaerobacteraceae</taxon>
        <taxon>Sporanaerobacter</taxon>
    </lineage>
</organism>
<dbReference type="Pfam" id="PF12822">
    <property type="entry name" value="ECF_trnsprt"/>
    <property type="match status" value="1"/>
</dbReference>
<evidence type="ECO:0000313" key="3">
    <source>
        <dbReference type="Proteomes" id="UP000184389"/>
    </source>
</evidence>
<feature type="transmembrane region" description="Helical" evidence="1">
    <location>
        <begin position="107"/>
        <end position="131"/>
    </location>
</feature>
<feature type="transmembrane region" description="Helical" evidence="1">
    <location>
        <begin position="137"/>
        <end position="159"/>
    </location>
</feature>
<dbReference type="Proteomes" id="UP000184389">
    <property type="component" value="Unassembled WGS sequence"/>
</dbReference>
<dbReference type="EMBL" id="FQXR01000004">
    <property type="protein sequence ID" value="SHH79940.1"/>
    <property type="molecule type" value="Genomic_DNA"/>
</dbReference>
<dbReference type="GO" id="GO:0022857">
    <property type="term" value="F:transmembrane transporter activity"/>
    <property type="evidence" value="ECO:0007669"/>
    <property type="project" value="InterPro"/>
</dbReference>
<reference evidence="2 3" key="1">
    <citation type="submission" date="2016-11" db="EMBL/GenBank/DDBJ databases">
        <authorList>
            <person name="Jaros S."/>
            <person name="Januszkiewicz K."/>
            <person name="Wedrychowicz H."/>
        </authorList>
    </citation>
    <scope>NUCLEOTIDE SEQUENCE [LARGE SCALE GENOMIC DNA]</scope>
    <source>
        <strain evidence="2 3">DSM 13106</strain>
    </source>
</reference>
<keyword evidence="1" id="KW-1133">Transmembrane helix</keyword>
<dbReference type="STRING" id="1123281.SAMN02745180_01104"/>